<gene>
    <name evidence="11" type="ORF">E0E05_16365</name>
</gene>
<dbReference type="PROSITE" id="PS00189">
    <property type="entry name" value="LIPOYL"/>
    <property type="match status" value="1"/>
</dbReference>
<dbReference type="Pfam" id="PF02817">
    <property type="entry name" value="E3_binding"/>
    <property type="match status" value="1"/>
</dbReference>
<evidence type="ECO:0000256" key="5">
    <source>
        <dbReference type="ARBA" id="ARBA00022823"/>
    </source>
</evidence>
<evidence type="ECO:0000256" key="4">
    <source>
        <dbReference type="ARBA" id="ARBA00022679"/>
    </source>
</evidence>
<feature type="domain" description="Peripheral subunit-binding (PSBD)" evidence="10">
    <location>
        <begin position="126"/>
        <end position="163"/>
    </location>
</feature>
<dbReference type="GO" id="GO:0005737">
    <property type="term" value="C:cytoplasm"/>
    <property type="evidence" value="ECO:0007669"/>
    <property type="project" value="TreeGrafter"/>
</dbReference>
<feature type="region of interest" description="Disordered" evidence="8">
    <location>
        <begin position="163"/>
        <end position="190"/>
    </location>
</feature>
<dbReference type="InterPro" id="IPR004167">
    <property type="entry name" value="PSBD"/>
</dbReference>
<feature type="compositionally biased region" description="Low complexity" evidence="8">
    <location>
        <begin position="87"/>
        <end position="99"/>
    </location>
</feature>
<dbReference type="Gene3D" id="3.30.559.10">
    <property type="entry name" value="Chloramphenicol acetyltransferase-like domain"/>
    <property type="match status" value="1"/>
</dbReference>
<evidence type="ECO:0000256" key="6">
    <source>
        <dbReference type="ARBA" id="ARBA00023315"/>
    </source>
</evidence>
<evidence type="ECO:0000256" key="7">
    <source>
        <dbReference type="RuleBase" id="RU003423"/>
    </source>
</evidence>
<feature type="domain" description="Lipoyl-binding" evidence="9">
    <location>
        <begin position="1"/>
        <end position="76"/>
    </location>
</feature>
<dbReference type="InterPro" id="IPR036625">
    <property type="entry name" value="E3-bd_dom_sf"/>
</dbReference>
<dbReference type="PROSITE" id="PS51826">
    <property type="entry name" value="PSBD"/>
    <property type="match status" value="1"/>
</dbReference>
<dbReference type="GO" id="GO:0031405">
    <property type="term" value="F:lipoic acid binding"/>
    <property type="evidence" value="ECO:0007669"/>
    <property type="project" value="TreeGrafter"/>
</dbReference>
<feature type="region of interest" description="Disordered" evidence="8">
    <location>
        <begin position="83"/>
        <end position="132"/>
    </location>
</feature>
<dbReference type="KEGG" id="rpod:E0E05_16365"/>
<dbReference type="InterPro" id="IPR003016">
    <property type="entry name" value="2-oxoA_DH_lipoyl-BS"/>
</dbReference>
<evidence type="ECO:0000256" key="8">
    <source>
        <dbReference type="SAM" id="MobiDB-lite"/>
    </source>
</evidence>
<evidence type="ECO:0000256" key="2">
    <source>
        <dbReference type="ARBA" id="ARBA00007317"/>
    </source>
</evidence>
<dbReference type="Gene3D" id="4.10.320.10">
    <property type="entry name" value="E3-binding domain"/>
    <property type="match status" value="1"/>
</dbReference>
<dbReference type="PANTHER" id="PTHR43178">
    <property type="entry name" value="DIHYDROLIPOAMIDE ACETYLTRANSFERASE COMPONENT OF PYRUVATE DEHYDROGENASE COMPLEX"/>
    <property type="match status" value="1"/>
</dbReference>
<dbReference type="RefSeq" id="WP_131617664.1">
    <property type="nucleotide sequence ID" value="NZ_CP036532.1"/>
</dbReference>
<dbReference type="GO" id="GO:0016407">
    <property type="term" value="F:acetyltransferase activity"/>
    <property type="evidence" value="ECO:0007669"/>
    <property type="project" value="TreeGrafter"/>
</dbReference>
<keyword evidence="12" id="KW-1185">Reference proteome</keyword>
<evidence type="ECO:0000313" key="12">
    <source>
        <dbReference type="Proteomes" id="UP000293719"/>
    </source>
</evidence>
<dbReference type="SUPFAM" id="SSF47005">
    <property type="entry name" value="Peripheral subunit-binding domain of 2-oxo acid dehydrogenase complex"/>
    <property type="match status" value="1"/>
</dbReference>
<dbReference type="EC" id="2.3.1.-" evidence="7"/>
<dbReference type="OrthoDB" id="9805770at2"/>
<dbReference type="InterPro" id="IPR050743">
    <property type="entry name" value="2-oxoacid_DH_E2_comp"/>
</dbReference>
<evidence type="ECO:0000256" key="1">
    <source>
        <dbReference type="ARBA" id="ARBA00001938"/>
    </source>
</evidence>
<dbReference type="InterPro" id="IPR023213">
    <property type="entry name" value="CAT-like_dom_sf"/>
</dbReference>
<dbReference type="Proteomes" id="UP000293719">
    <property type="component" value="Chromosome"/>
</dbReference>
<dbReference type="PROSITE" id="PS50968">
    <property type="entry name" value="BIOTINYL_LIPOYL"/>
    <property type="match status" value="1"/>
</dbReference>
<sequence>MGVFAMPSLGADMDAGTLVEWMIKPGDEVRRGDVVAVVETQKGAIEIETFEAGTVRELTADIGQKLPVGAPLAVILAEGEEAHEVAAPEPEVAEAAAPTAPSPPAKPEPPKARPVPAAAPPPGGVAASPAARKRAGELGLKLQDIAGSGPGGAVLLEDVDRAGAARPAQGPAETEKPSPTPEAAEKPSPMAEMRKAIAAAMSRSKREIPHFYVSQTIDLQPATAWLEATNAGRKPADRLLMGALFVRAGALAAAQVPTVNGHFTDIGFVNSESVHAGVAIALRGGGLVAPALFDAETKSLDAIMADMRDLVTRARAGRLRGSEMIKGTITISALGEIGAEAMTGVIFPPQVALVGIGAPQRRPFVVDEKVVPRETVTVVLSVDHRVCDGRQAAKFLAVFDELMQSPEAL</sequence>
<dbReference type="SUPFAM" id="SSF52777">
    <property type="entry name" value="CoA-dependent acyltransferases"/>
    <property type="match status" value="1"/>
</dbReference>
<dbReference type="Gene3D" id="2.40.50.100">
    <property type="match status" value="1"/>
</dbReference>
<comment type="cofactor">
    <cofactor evidence="1 7">
        <name>(R)-lipoate</name>
        <dbReference type="ChEBI" id="CHEBI:83088"/>
    </cofactor>
</comment>
<dbReference type="InterPro" id="IPR011053">
    <property type="entry name" value="Single_hybrid_motif"/>
</dbReference>
<dbReference type="InterPro" id="IPR000089">
    <property type="entry name" value="Biotin_lipoyl"/>
</dbReference>
<keyword evidence="6 7" id="KW-0012">Acyltransferase</keyword>
<comment type="subunit">
    <text evidence="3">Forms a 24-polypeptide structural core with octahedral symmetry.</text>
</comment>
<dbReference type="SUPFAM" id="SSF51230">
    <property type="entry name" value="Single hybrid motif"/>
    <property type="match status" value="1"/>
</dbReference>
<evidence type="ECO:0000313" key="11">
    <source>
        <dbReference type="EMBL" id="QBK32022.1"/>
    </source>
</evidence>
<dbReference type="Pfam" id="PF00198">
    <property type="entry name" value="2-oxoacid_dh"/>
    <property type="match status" value="1"/>
</dbReference>
<name>A0A4P6V3K7_9HYPH</name>
<keyword evidence="4 7" id="KW-0808">Transferase</keyword>
<comment type="similarity">
    <text evidence="2 7">Belongs to the 2-oxoacid dehydrogenase family.</text>
</comment>
<evidence type="ECO:0000256" key="3">
    <source>
        <dbReference type="ARBA" id="ARBA00011484"/>
    </source>
</evidence>
<keyword evidence="5 7" id="KW-0450">Lipoyl</keyword>
<dbReference type="InterPro" id="IPR001078">
    <property type="entry name" value="2-oxoacid_DH_actylTfrase"/>
</dbReference>
<proteinExistence type="inferred from homology"/>
<evidence type="ECO:0000259" key="10">
    <source>
        <dbReference type="PROSITE" id="PS51826"/>
    </source>
</evidence>
<evidence type="ECO:0000259" key="9">
    <source>
        <dbReference type="PROSITE" id="PS50968"/>
    </source>
</evidence>
<dbReference type="PANTHER" id="PTHR43178:SF5">
    <property type="entry name" value="LIPOAMIDE ACYLTRANSFERASE COMPONENT OF BRANCHED-CHAIN ALPHA-KETO ACID DEHYDROGENASE COMPLEX, MITOCHONDRIAL"/>
    <property type="match status" value="1"/>
</dbReference>
<dbReference type="EMBL" id="CP036532">
    <property type="protein sequence ID" value="QBK32022.1"/>
    <property type="molecule type" value="Genomic_DNA"/>
</dbReference>
<protein>
    <recommendedName>
        <fullName evidence="7">Dihydrolipoamide acetyltransferase component of pyruvate dehydrogenase complex</fullName>
        <ecNumber evidence="7">2.3.1.-</ecNumber>
    </recommendedName>
</protein>
<dbReference type="AlphaFoldDB" id="A0A4P6V3K7"/>
<dbReference type="Pfam" id="PF00364">
    <property type="entry name" value="Biotin_lipoyl"/>
    <property type="match status" value="1"/>
</dbReference>
<organism evidence="11 12">
    <name type="scientific">Roseitalea porphyridii</name>
    <dbReference type="NCBI Taxonomy" id="1852022"/>
    <lineage>
        <taxon>Bacteria</taxon>
        <taxon>Pseudomonadati</taxon>
        <taxon>Pseudomonadota</taxon>
        <taxon>Alphaproteobacteria</taxon>
        <taxon>Hyphomicrobiales</taxon>
        <taxon>Ahrensiaceae</taxon>
        <taxon>Roseitalea</taxon>
    </lineage>
</organism>
<accession>A0A4P6V3K7</accession>
<dbReference type="GeneID" id="90768880"/>
<dbReference type="CDD" id="cd06849">
    <property type="entry name" value="lipoyl_domain"/>
    <property type="match status" value="1"/>
</dbReference>
<reference evidence="11 12" key="1">
    <citation type="journal article" date="2017" name="Int. J. Syst. Evol. Microbiol.">
        <title>Roseitalea porphyridii gen. nov., sp. nov., isolated from a red alga, and reclassification of Hoeflea suaedae Chung et al. 2013 as Pseudohoeflea suaedae gen. nov., comb. nov.</title>
        <authorList>
            <person name="Hyeon J.W."/>
            <person name="Jeong S.E."/>
            <person name="Baek K."/>
            <person name="Jeon C.O."/>
        </authorList>
    </citation>
    <scope>NUCLEOTIDE SEQUENCE [LARGE SCALE GENOMIC DNA]</scope>
    <source>
        <strain evidence="11 12">MA7-20</strain>
    </source>
</reference>